<feature type="transmembrane region" description="Helical" evidence="2">
    <location>
        <begin position="45"/>
        <end position="68"/>
    </location>
</feature>
<organism evidence="5 8">
    <name type="scientific">Aspergillus lentulus</name>
    <dbReference type="NCBI Taxonomy" id="293939"/>
    <lineage>
        <taxon>Eukaryota</taxon>
        <taxon>Fungi</taxon>
        <taxon>Dikarya</taxon>
        <taxon>Ascomycota</taxon>
        <taxon>Pezizomycotina</taxon>
        <taxon>Eurotiomycetes</taxon>
        <taxon>Eurotiomycetidae</taxon>
        <taxon>Eurotiales</taxon>
        <taxon>Aspergillaceae</taxon>
        <taxon>Aspergillus</taxon>
        <taxon>Aspergillus subgen. Fumigati</taxon>
    </lineage>
</organism>
<feature type="compositionally biased region" description="Low complexity" evidence="1">
    <location>
        <begin position="16"/>
        <end position="42"/>
    </location>
</feature>
<keyword evidence="2" id="KW-0472">Membrane</keyword>
<proteinExistence type="predicted"/>
<protein>
    <recommendedName>
        <fullName evidence="9">Mid2 domain-containing protein</fullName>
    </recommendedName>
</protein>
<dbReference type="EMBL" id="BLKI01000036">
    <property type="protein sequence ID" value="GFF82233.1"/>
    <property type="molecule type" value="Genomic_DNA"/>
</dbReference>
<reference evidence="4 7" key="3">
    <citation type="submission" date="2020-01" db="EMBL/GenBank/DDBJ databases">
        <title>Draft genome sequence of Aspergillus lentulus IFM 60648.</title>
        <authorList>
            <person name="Takahashi H."/>
            <person name="Yaguchi T."/>
        </authorList>
    </citation>
    <scope>NUCLEOTIDE SEQUENCE [LARGE SCALE GENOMIC DNA]</scope>
    <source>
        <strain evidence="4 7">IFM 60648</strain>
    </source>
</reference>
<dbReference type="EMBL" id="BCLY01000012">
    <property type="protein sequence ID" value="GAQ09913.1"/>
    <property type="molecule type" value="Genomic_DNA"/>
</dbReference>
<evidence type="ECO:0000256" key="1">
    <source>
        <dbReference type="SAM" id="MobiDB-lite"/>
    </source>
</evidence>
<keyword evidence="2" id="KW-1133">Transmembrane helix</keyword>
<dbReference type="AlphaFoldDB" id="A0AAN6BME1"/>
<comment type="caution">
    <text evidence="5">The sequence shown here is derived from an EMBL/GenBank/DDBJ whole genome shotgun (WGS) entry which is preliminary data.</text>
</comment>
<accession>A0AAN6BME1</accession>
<reference evidence="5" key="2">
    <citation type="journal article" date="2020" name="bioRxiv">
        <title>Genomic and phenotypic heterogeneity of clinical isolates of the human pathogens Aspergillus fumigatus, Aspergillus lentulus and Aspergillus fumigatiaffinis.</title>
        <authorList>
            <person name="dos Santos R.A.C."/>
            <person name="Steenwyk J.L."/>
            <person name="Rivero-Menendez O."/>
            <person name="Mead M.E."/>
            <person name="Silva L.P."/>
            <person name="Bastos R.W."/>
            <person name="Alastruey-Izquierdo A."/>
            <person name="Goldman G.H."/>
            <person name="Rokas A."/>
        </authorList>
    </citation>
    <scope>NUCLEOTIDE SEQUENCE</scope>
    <source>
        <strain evidence="5">CNM-CM8927</strain>
    </source>
</reference>
<dbReference type="Proteomes" id="UP000649114">
    <property type="component" value="Unassembled WGS sequence"/>
</dbReference>
<evidence type="ECO:0000313" key="4">
    <source>
        <dbReference type="EMBL" id="GFF82233.1"/>
    </source>
</evidence>
<evidence type="ECO:0000313" key="3">
    <source>
        <dbReference type="EMBL" id="GAQ09913.1"/>
    </source>
</evidence>
<reference evidence="3 6" key="1">
    <citation type="submission" date="2015-11" db="EMBL/GenBank/DDBJ databases">
        <title>Aspergillus lentulus strain IFM 54703T.</title>
        <authorList>
            <person name="Kusuya Y."/>
            <person name="Sakai K."/>
            <person name="Kamei K."/>
            <person name="Takahashi H."/>
            <person name="Yaguchi T."/>
        </authorList>
    </citation>
    <scope>NUCLEOTIDE SEQUENCE [LARGE SCALE GENOMIC DNA]</scope>
    <source>
        <strain evidence="3 6">IFM 54703</strain>
    </source>
</reference>
<evidence type="ECO:0000313" key="6">
    <source>
        <dbReference type="Proteomes" id="UP000051487"/>
    </source>
</evidence>
<evidence type="ECO:0000313" key="5">
    <source>
        <dbReference type="EMBL" id="KAF4202981.1"/>
    </source>
</evidence>
<evidence type="ECO:0000313" key="7">
    <source>
        <dbReference type="Proteomes" id="UP000465220"/>
    </source>
</evidence>
<feature type="region of interest" description="Disordered" evidence="1">
    <location>
        <begin position="1"/>
        <end position="42"/>
    </location>
</feature>
<gene>
    <name evidence="3" type="ORF">ALT_7234</name>
    <name evidence="5" type="ORF">CNMCM8927_009335</name>
    <name evidence="4" type="ORF">IFM60648_06287</name>
</gene>
<evidence type="ECO:0000313" key="8">
    <source>
        <dbReference type="Proteomes" id="UP000649114"/>
    </source>
</evidence>
<keyword evidence="2" id="KW-0812">Transmembrane</keyword>
<dbReference type="EMBL" id="JAAAPU010000090">
    <property type="protein sequence ID" value="KAF4202981.1"/>
    <property type="molecule type" value="Genomic_DNA"/>
</dbReference>
<dbReference type="Proteomes" id="UP000465220">
    <property type="component" value="Unassembled WGS sequence"/>
</dbReference>
<dbReference type="Proteomes" id="UP000051487">
    <property type="component" value="Unassembled WGS sequence"/>
</dbReference>
<keyword evidence="7" id="KW-1185">Reference proteome</keyword>
<reference evidence="5" key="4">
    <citation type="submission" date="2020-04" db="EMBL/GenBank/DDBJ databases">
        <authorList>
            <person name="Santos R.A.C."/>
            <person name="Steenwyk J.L."/>
            <person name="Rivero-Menendez O."/>
            <person name="Mead M.E."/>
            <person name="Silva L.P."/>
            <person name="Bastos R.W."/>
            <person name="Alastruey-Izquierdo A."/>
            <person name="Goldman G.H."/>
            <person name="Rokas A."/>
        </authorList>
    </citation>
    <scope>NUCLEOTIDE SEQUENCE</scope>
    <source>
        <strain evidence="5">CNM-CM8927</strain>
    </source>
</reference>
<evidence type="ECO:0008006" key="9">
    <source>
        <dbReference type="Google" id="ProtNLM"/>
    </source>
</evidence>
<evidence type="ECO:0000256" key="2">
    <source>
        <dbReference type="SAM" id="Phobius"/>
    </source>
</evidence>
<name>A0AAN6BME1_ASPLE</name>
<sequence>MIARMATLTDYTKIDGSTNTTSPTASPTSNTSGSANSHGSSSHEVAVGVGVGVPLGVIAAIFLVWALWERRSRLGIIGNSSYAGAQSTYALANLSGGSSQKLNTPNIRF</sequence>